<dbReference type="EC" id="2.7.7.7" evidence="2"/>
<dbReference type="AlphaFoldDB" id="A0A9D2D1T8"/>
<feature type="non-terminal residue" evidence="2">
    <location>
        <position position="1"/>
    </location>
</feature>
<feature type="domain" description="OB" evidence="1">
    <location>
        <begin position="18"/>
        <end position="93"/>
    </location>
</feature>
<dbReference type="PANTHER" id="PTHR32294">
    <property type="entry name" value="DNA POLYMERASE III SUBUNIT ALPHA"/>
    <property type="match status" value="1"/>
</dbReference>
<dbReference type="Proteomes" id="UP000824024">
    <property type="component" value="Unassembled WGS sequence"/>
</dbReference>
<keyword evidence="2" id="KW-0548">Nucleotidyltransferase</keyword>
<dbReference type="CDD" id="cd04485">
    <property type="entry name" value="DnaE_OBF"/>
    <property type="match status" value="1"/>
</dbReference>
<name>A0A9D2D1T8_9FIRM</name>
<dbReference type="InterPro" id="IPR004365">
    <property type="entry name" value="NA-bd_OB_tRNA"/>
</dbReference>
<dbReference type="GO" id="GO:0003676">
    <property type="term" value="F:nucleic acid binding"/>
    <property type="evidence" value="ECO:0007669"/>
    <property type="project" value="InterPro"/>
</dbReference>
<reference evidence="2" key="2">
    <citation type="submission" date="2021-04" db="EMBL/GenBank/DDBJ databases">
        <authorList>
            <person name="Gilroy R."/>
        </authorList>
    </citation>
    <scope>NUCLEOTIDE SEQUENCE</scope>
    <source>
        <strain evidence="2">CHK192-9172</strain>
    </source>
</reference>
<dbReference type="EMBL" id="DXCH01000079">
    <property type="protein sequence ID" value="HIZ06876.1"/>
    <property type="molecule type" value="Genomic_DNA"/>
</dbReference>
<evidence type="ECO:0000313" key="2">
    <source>
        <dbReference type="EMBL" id="HIZ06876.1"/>
    </source>
</evidence>
<dbReference type="GO" id="GO:0006260">
    <property type="term" value="P:DNA replication"/>
    <property type="evidence" value="ECO:0007669"/>
    <property type="project" value="InterPro"/>
</dbReference>
<dbReference type="InterPro" id="IPR012340">
    <property type="entry name" value="NA-bd_OB-fold"/>
</dbReference>
<proteinExistence type="predicted"/>
<evidence type="ECO:0000313" key="3">
    <source>
        <dbReference type="Proteomes" id="UP000824024"/>
    </source>
</evidence>
<accession>A0A9D2D1T8</accession>
<protein>
    <submittedName>
        <fullName evidence="2">DNA polymerase III subunit alpha</fullName>
        <ecNumber evidence="2">2.7.7.7</ecNumber>
    </submittedName>
</protein>
<dbReference type="PANTHER" id="PTHR32294:SF0">
    <property type="entry name" value="DNA POLYMERASE III SUBUNIT ALPHA"/>
    <property type="match status" value="1"/>
</dbReference>
<sequence>FMLDEETGGARVRDGQQVMVGGMIADKTVKYTRNNKTMAFLTLEDLLGTVEVIVFPRDYERYRQLMEQDSKIFVKGRASVEEEKNGKVICERIYSFDDARREIWIQFETMEEYENIRPWLEETFRSSDGYDQVVIYISQIKAMKRLGANMTVHGDSALLDMLKEKLGEKNVKVLEKSIEK</sequence>
<keyword evidence="2" id="KW-0808">Transferase</keyword>
<reference evidence="2" key="1">
    <citation type="journal article" date="2021" name="PeerJ">
        <title>Extensive microbial diversity within the chicken gut microbiome revealed by metagenomics and culture.</title>
        <authorList>
            <person name="Gilroy R."/>
            <person name="Ravi A."/>
            <person name="Getino M."/>
            <person name="Pursley I."/>
            <person name="Horton D.L."/>
            <person name="Alikhan N.F."/>
            <person name="Baker D."/>
            <person name="Gharbi K."/>
            <person name="Hall N."/>
            <person name="Watson M."/>
            <person name="Adriaenssens E.M."/>
            <person name="Foster-Nyarko E."/>
            <person name="Jarju S."/>
            <person name="Secka A."/>
            <person name="Antonio M."/>
            <person name="Oren A."/>
            <person name="Chaudhuri R.R."/>
            <person name="La Ragione R."/>
            <person name="Hildebrand F."/>
            <person name="Pallen M.J."/>
        </authorList>
    </citation>
    <scope>NUCLEOTIDE SEQUENCE</scope>
    <source>
        <strain evidence="2">CHK192-9172</strain>
    </source>
</reference>
<organism evidence="2 3">
    <name type="scientific">Candidatus Eubacterium avistercoris</name>
    <dbReference type="NCBI Taxonomy" id="2838567"/>
    <lineage>
        <taxon>Bacteria</taxon>
        <taxon>Bacillati</taxon>
        <taxon>Bacillota</taxon>
        <taxon>Clostridia</taxon>
        <taxon>Eubacteriales</taxon>
        <taxon>Eubacteriaceae</taxon>
        <taxon>Eubacterium</taxon>
    </lineage>
</organism>
<dbReference type="InterPro" id="IPR004805">
    <property type="entry name" value="DnaE2/DnaE/PolC"/>
</dbReference>
<comment type="caution">
    <text evidence="2">The sequence shown here is derived from an EMBL/GenBank/DDBJ whole genome shotgun (WGS) entry which is preliminary data.</text>
</comment>
<gene>
    <name evidence="2" type="primary">dnaE</name>
    <name evidence="2" type="ORF">IAA08_02935</name>
</gene>
<dbReference type="GO" id="GO:0003887">
    <property type="term" value="F:DNA-directed DNA polymerase activity"/>
    <property type="evidence" value="ECO:0007669"/>
    <property type="project" value="UniProtKB-EC"/>
</dbReference>
<evidence type="ECO:0000259" key="1">
    <source>
        <dbReference type="Pfam" id="PF01336"/>
    </source>
</evidence>
<dbReference type="GO" id="GO:0008408">
    <property type="term" value="F:3'-5' exonuclease activity"/>
    <property type="evidence" value="ECO:0007669"/>
    <property type="project" value="InterPro"/>
</dbReference>
<dbReference type="Gene3D" id="2.40.50.140">
    <property type="entry name" value="Nucleic acid-binding proteins"/>
    <property type="match status" value="1"/>
</dbReference>
<dbReference type="Pfam" id="PF01336">
    <property type="entry name" value="tRNA_anti-codon"/>
    <property type="match status" value="1"/>
</dbReference>